<accession>B0PDA8</accession>
<evidence type="ECO:0000313" key="10">
    <source>
        <dbReference type="Proteomes" id="UP000003803"/>
    </source>
</evidence>
<dbReference type="HOGENOM" id="CLU_070277_0_0_9"/>
<feature type="transmembrane region" description="Helical" evidence="7">
    <location>
        <begin position="252"/>
        <end position="269"/>
    </location>
</feature>
<name>B0PDA8_9FIRM</name>
<gene>
    <name evidence="9" type="ORF">ANACOL_03062</name>
</gene>
<dbReference type="InterPro" id="IPR050539">
    <property type="entry name" value="ThrE_Dicarb/AminoAcid_Exp"/>
</dbReference>
<comment type="caution">
    <text evidence="9">The sequence shown here is derived from an EMBL/GenBank/DDBJ whole genome shotgun (WGS) entry which is preliminary data.</text>
</comment>
<dbReference type="InterPro" id="IPR010619">
    <property type="entry name" value="ThrE-like_N"/>
</dbReference>
<evidence type="ECO:0000256" key="2">
    <source>
        <dbReference type="ARBA" id="ARBA00022475"/>
    </source>
</evidence>
<evidence type="ECO:0000256" key="3">
    <source>
        <dbReference type="ARBA" id="ARBA00022692"/>
    </source>
</evidence>
<dbReference type="AlphaFoldDB" id="B0PDA8"/>
<evidence type="ECO:0000256" key="5">
    <source>
        <dbReference type="ARBA" id="ARBA00023136"/>
    </source>
</evidence>
<feature type="domain" description="Threonine/serine exporter-like N-terminal" evidence="8">
    <location>
        <begin position="67"/>
        <end position="305"/>
    </location>
</feature>
<reference evidence="9" key="2">
    <citation type="submission" date="2013-09" db="EMBL/GenBank/DDBJ databases">
        <title>Draft genome sequence of Anaerotruncus colihominis(DSM 17241).</title>
        <authorList>
            <person name="Sudarsanam P."/>
            <person name="Ley R."/>
            <person name="Guruge J."/>
            <person name="Turnbaugh P.J."/>
            <person name="Mahowald M."/>
            <person name="Liep D."/>
            <person name="Gordon J."/>
        </authorList>
    </citation>
    <scope>NUCLEOTIDE SEQUENCE</scope>
    <source>
        <strain evidence="9">DSM 17241</strain>
    </source>
</reference>
<comment type="similarity">
    <text evidence="6">Belongs to the ThrE exporter (TC 2.A.79) family.</text>
</comment>
<keyword evidence="5 7" id="KW-0472">Membrane</keyword>
<proteinExistence type="inferred from homology"/>
<keyword evidence="3 7" id="KW-0812">Transmembrane</keyword>
<sequence length="309" mass="33226">MPNGSPLARQPPFYEELYDASQKGIVPPGWGRFMRDYILMKSRLEMGIKPALGMRCYLLDCDALLDIVCDIGCELLESGAETYRVEESVSRIVRAFAGMEASVFAVPTCVIVSITRTGGGSETKTRRIYARGTNLDRVERLNDLCRRICRGELEIGQARSALEEIRNQDAATPRRRMAGFILIAFGFTLFFGGGLSDSLCAAVIGVAAFFVCLVMQRLEANAVFINIVAGGVIMLLAVGAVSAGLAQNVDKIVIGTLMNLVPGVALTNAMRDIMAGDYLAGQTRMTEALLVATAIALGAGAALMLTRLL</sequence>
<feature type="transmembrane region" description="Helical" evidence="7">
    <location>
        <begin position="223"/>
        <end position="246"/>
    </location>
</feature>
<feature type="transmembrane region" description="Helical" evidence="7">
    <location>
        <begin position="289"/>
        <end position="308"/>
    </location>
</feature>
<keyword evidence="4 7" id="KW-1133">Transmembrane helix</keyword>
<dbReference type="PANTHER" id="PTHR34390">
    <property type="entry name" value="UPF0442 PROTEIN YJJB-RELATED"/>
    <property type="match status" value="1"/>
</dbReference>
<keyword evidence="2" id="KW-1003">Cell membrane</keyword>
<evidence type="ECO:0000313" key="9">
    <source>
        <dbReference type="EMBL" id="EDS10460.1"/>
    </source>
</evidence>
<protein>
    <recommendedName>
        <fullName evidence="8">Threonine/serine exporter-like N-terminal domain-containing protein</fullName>
    </recommendedName>
</protein>
<feature type="transmembrane region" description="Helical" evidence="7">
    <location>
        <begin position="176"/>
        <end position="193"/>
    </location>
</feature>
<dbReference type="GO" id="GO:0005886">
    <property type="term" value="C:plasma membrane"/>
    <property type="evidence" value="ECO:0007669"/>
    <property type="project" value="UniProtKB-SubCell"/>
</dbReference>
<organism evidence="9 10">
    <name type="scientific">Anaerotruncus colihominis DSM 17241</name>
    <dbReference type="NCBI Taxonomy" id="445972"/>
    <lineage>
        <taxon>Bacteria</taxon>
        <taxon>Bacillati</taxon>
        <taxon>Bacillota</taxon>
        <taxon>Clostridia</taxon>
        <taxon>Eubacteriales</taxon>
        <taxon>Oscillospiraceae</taxon>
        <taxon>Anaerotruncus</taxon>
    </lineage>
</organism>
<dbReference type="eggNOG" id="COG2966">
    <property type="taxonomic scope" value="Bacteria"/>
</dbReference>
<dbReference type="GO" id="GO:0015744">
    <property type="term" value="P:succinate transport"/>
    <property type="evidence" value="ECO:0007669"/>
    <property type="project" value="TreeGrafter"/>
</dbReference>
<dbReference type="EMBL" id="ABGD02000024">
    <property type="protein sequence ID" value="EDS10460.1"/>
    <property type="molecule type" value="Genomic_DNA"/>
</dbReference>
<dbReference type="Pfam" id="PF06738">
    <property type="entry name" value="ThrE"/>
    <property type="match status" value="1"/>
</dbReference>
<dbReference type="GO" id="GO:0022857">
    <property type="term" value="F:transmembrane transporter activity"/>
    <property type="evidence" value="ECO:0007669"/>
    <property type="project" value="InterPro"/>
</dbReference>
<keyword evidence="10" id="KW-1185">Reference proteome</keyword>
<dbReference type="STRING" id="169435.ERS852551_02401"/>
<dbReference type="Proteomes" id="UP000003803">
    <property type="component" value="Unassembled WGS sequence"/>
</dbReference>
<evidence type="ECO:0000259" key="8">
    <source>
        <dbReference type="Pfam" id="PF06738"/>
    </source>
</evidence>
<evidence type="ECO:0000256" key="6">
    <source>
        <dbReference type="ARBA" id="ARBA00034125"/>
    </source>
</evidence>
<evidence type="ECO:0000256" key="7">
    <source>
        <dbReference type="SAM" id="Phobius"/>
    </source>
</evidence>
<evidence type="ECO:0000256" key="4">
    <source>
        <dbReference type="ARBA" id="ARBA00022989"/>
    </source>
</evidence>
<comment type="subcellular location">
    <subcellularLocation>
        <location evidence="1">Cell membrane</location>
        <topology evidence="1">Multi-pass membrane protein</topology>
    </subcellularLocation>
</comment>
<evidence type="ECO:0000256" key="1">
    <source>
        <dbReference type="ARBA" id="ARBA00004651"/>
    </source>
</evidence>
<reference evidence="9" key="1">
    <citation type="submission" date="2007-11" db="EMBL/GenBank/DDBJ databases">
        <authorList>
            <person name="Fulton L."/>
            <person name="Clifton S."/>
            <person name="Fulton B."/>
            <person name="Xu J."/>
            <person name="Minx P."/>
            <person name="Pepin K.H."/>
            <person name="Johnson M."/>
            <person name="Thiruvilangam P."/>
            <person name="Bhonagiri V."/>
            <person name="Nash W.E."/>
            <person name="Mardis E.R."/>
            <person name="Wilson R.K."/>
        </authorList>
    </citation>
    <scope>NUCLEOTIDE SEQUENCE [LARGE SCALE GENOMIC DNA]</scope>
    <source>
        <strain evidence="9">DSM 17241</strain>
    </source>
</reference>
<dbReference type="PANTHER" id="PTHR34390:SF2">
    <property type="entry name" value="SUCCINATE TRANSPORTER SUBUNIT YJJP-RELATED"/>
    <property type="match status" value="1"/>
</dbReference>